<dbReference type="GO" id="GO:0046872">
    <property type="term" value="F:metal ion binding"/>
    <property type="evidence" value="ECO:0007669"/>
    <property type="project" value="UniProtKB-KW"/>
</dbReference>
<dbReference type="Gene3D" id="2.60.120.330">
    <property type="entry name" value="B-lactam Antibiotic, Isopenicillin N Synthase, Chain"/>
    <property type="match status" value="1"/>
</dbReference>
<dbReference type="Pfam" id="PF14226">
    <property type="entry name" value="DIOX_N"/>
    <property type="match status" value="1"/>
</dbReference>
<dbReference type="SUPFAM" id="SSF51197">
    <property type="entry name" value="Clavaminate synthase-like"/>
    <property type="match status" value="1"/>
</dbReference>
<gene>
    <name evidence="4" type="ORF">N0V93_008919</name>
</gene>
<sequence>MADLPTLDFSKFTAGSHWEQVKLGKSLVDSFKNHGFVKLTNHGLPDETITELLNYSNKFFSLPADVKNEIVCHRGPHPQRGWSCVGSEQTAKLRKENLANRNADELTDEREHFDAGPLGDTQFPNLWPRDDALPGFRQFMETAYQSCQEVSLKIIAAVELGLDLEPGTLVERCCPAASEIRMNRYPPVSVERLADGRVKRTWPHTDFGIITLLFQDHVGGLELEDRTRPGTFVPVTPVKIGPGQKSEMVVNISDTFQRWTNAVIRAGLHQVSAPPAYKANTEGILPERHSCVFFFKASRDTSAGPLPQFVTEKHPALYDEITALEYQQRMTKELY</sequence>
<dbReference type="OrthoDB" id="288590at2759"/>
<dbReference type="AlphaFoldDB" id="A0A9W8YKZ8"/>
<dbReference type="PANTHER" id="PTHR47990">
    <property type="entry name" value="2-OXOGLUTARATE (2OG) AND FE(II)-DEPENDENT OXYGENASE SUPERFAMILY PROTEIN-RELATED"/>
    <property type="match status" value="1"/>
</dbReference>
<dbReference type="GO" id="GO:0044283">
    <property type="term" value="P:small molecule biosynthetic process"/>
    <property type="evidence" value="ECO:0007669"/>
    <property type="project" value="UniProtKB-ARBA"/>
</dbReference>
<keyword evidence="2" id="KW-0560">Oxidoreductase</keyword>
<keyword evidence="5" id="KW-1185">Reference proteome</keyword>
<organism evidence="4 5">
    <name type="scientific">Gnomoniopsis smithogilvyi</name>
    <dbReference type="NCBI Taxonomy" id="1191159"/>
    <lineage>
        <taxon>Eukaryota</taxon>
        <taxon>Fungi</taxon>
        <taxon>Dikarya</taxon>
        <taxon>Ascomycota</taxon>
        <taxon>Pezizomycotina</taxon>
        <taxon>Sordariomycetes</taxon>
        <taxon>Sordariomycetidae</taxon>
        <taxon>Diaporthales</taxon>
        <taxon>Gnomoniaceae</taxon>
        <taxon>Gnomoniopsis</taxon>
    </lineage>
</organism>
<accession>A0A9W8YKZ8</accession>
<dbReference type="InterPro" id="IPR005123">
    <property type="entry name" value="Oxoglu/Fe-dep_dioxygenase_dom"/>
</dbReference>
<dbReference type="InterPro" id="IPR027443">
    <property type="entry name" value="IPNS-like_sf"/>
</dbReference>
<dbReference type="Proteomes" id="UP001140453">
    <property type="component" value="Unassembled WGS sequence"/>
</dbReference>
<dbReference type="GO" id="GO:0016491">
    <property type="term" value="F:oxidoreductase activity"/>
    <property type="evidence" value="ECO:0007669"/>
    <property type="project" value="UniProtKB-KW"/>
</dbReference>
<evidence type="ECO:0000256" key="1">
    <source>
        <dbReference type="ARBA" id="ARBA00008056"/>
    </source>
</evidence>
<dbReference type="Pfam" id="PF03171">
    <property type="entry name" value="2OG-FeII_Oxy"/>
    <property type="match status" value="1"/>
</dbReference>
<dbReference type="InterPro" id="IPR050231">
    <property type="entry name" value="Iron_ascorbate_oxido_reductase"/>
</dbReference>
<evidence type="ECO:0000259" key="3">
    <source>
        <dbReference type="PROSITE" id="PS51471"/>
    </source>
</evidence>
<dbReference type="PRINTS" id="PR00682">
    <property type="entry name" value="IPNSYNTHASE"/>
</dbReference>
<dbReference type="InterPro" id="IPR026992">
    <property type="entry name" value="DIOX_N"/>
</dbReference>
<keyword evidence="2" id="KW-0479">Metal-binding</keyword>
<evidence type="ECO:0000256" key="2">
    <source>
        <dbReference type="RuleBase" id="RU003682"/>
    </source>
</evidence>
<dbReference type="PROSITE" id="PS51471">
    <property type="entry name" value="FE2OG_OXY"/>
    <property type="match status" value="1"/>
</dbReference>
<dbReference type="InterPro" id="IPR044861">
    <property type="entry name" value="IPNS-like_FE2OG_OXY"/>
</dbReference>
<dbReference type="EMBL" id="JAPEVB010000006">
    <property type="protein sequence ID" value="KAJ4386028.1"/>
    <property type="molecule type" value="Genomic_DNA"/>
</dbReference>
<feature type="domain" description="Fe2OG dioxygenase" evidence="3">
    <location>
        <begin position="175"/>
        <end position="298"/>
    </location>
</feature>
<evidence type="ECO:0000313" key="4">
    <source>
        <dbReference type="EMBL" id="KAJ4386028.1"/>
    </source>
</evidence>
<evidence type="ECO:0000313" key="5">
    <source>
        <dbReference type="Proteomes" id="UP001140453"/>
    </source>
</evidence>
<proteinExistence type="inferred from homology"/>
<name>A0A9W8YKZ8_9PEZI</name>
<reference evidence="4" key="1">
    <citation type="submission" date="2022-10" db="EMBL/GenBank/DDBJ databases">
        <title>Tapping the CABI collections for fungal endophytes: first genome assemblies for Collariella, Neodidymelliopsis, Ascochyta clinopodiicola, Didymella pomorum, Didymosphaeria variabile, Neocosmospora piperis and Neocucurbitaria cava.</title>
        <authorList>
            <person name="Hill R."/>
        </authorList>
    </citation>
    <scope>NUCLEOTIDE SEQUENCE</scope>
    <source>
        <strain evidence="4">IMI 355082</strain>
    </source>
</reference>
<comment type="caution">
    <text evidence="4">The sequence shown here is derived from an EMBL/GenBank/DDBJ whole genome shotgun (WGS) entry which is preliminary data.</text>
</comment>
<comment type="similarity">
    <text evidence="1 2">Belongs to the iron/ascorbate-dependent oxidoreductase family.</text>
</comment>
<protein>
    <recommendedName>
        <fullName evidence="3">Fe2OG dioxygenase domain-containing protein</fullName>
    </recommendedName>
</protein>
<keyword evidence="2" id="KW-0408">Iron</keyword>